<dbReference type="PANTHER" id="PTHR22674">
    <property type="entry name" value="NTPASE, KAP FAMILY P-LOOP DOMAIN-CONTAINING 1"/>
    <property type="match status" value="1"/>
</dbReference>
<gene>
    <name evidence="2" type="ORF">UFOPK3364_00277</name>
</gene>
<dbReference type="EMBL" id="CAFBLO010000015">
    <property type="protein sequence ID" value="CAB4861610.1"/>
    <property type="molecule type" value="Genomic_DNA"/>
</dbReference>
<sequence length="687" mass="77860">MTKAKKPPMDNPIRTSKEDVLGRAEVAKDFAKNLRSLDSSEGLVVGVLGPWGSGKSSFVNLMKEQFSSAPALTVVEFNPWMFSGEHQLVDVFFREVASELRLKDKSKFGAIADGLDEYGDVLSPIAMVPFVGGWWDRTFRAYKSARMWWKVRGSQPLRTKVSKVLAGLENPIVVVVDDIDRLSTDEIREVFKLVRLTASFPNIIYVLAFDRKRVEAALDETNVPGRAYLEKIVQLCFDLPVIPRELIRSQVFARLDPILDGVKDLRFNQDDWSDVYFEVVEPLLTSLRDVSRLAVSAQPTVRALGSEVETVDLIALEAIRIFRPEFFEKIHAVRTTLTEVSDPWGDRDRARQKAEIDALLLMAGDDADIVKKLIRRVFPAARRYTENTSYGHDFLAGWRRDHRVAHIDYLNQYLERTAPAGAISFRRAEKAFSLFTDQTALEEYLDSVPSTELEDTISGLEAYEQVYPLASVVPASIALLNRIHLIPERESRGMFDMMRSDLVVGRVVLRILRRLELEADREVAAKSILPELTSYSTKFDFLTTIGYREGAGHKLVSESFAASLELAFARQVQARHSPVPQQEWDLLRTYWFVSETLGTSFKRPIFKNVDEIRAIFKSGRSVSRSQSFDSRSVKTEEHLWWDALMKVIGSEAAIKKAAVALRLHDGESDLVLLIEKYLSGWRPSSDS</sequence>
<feature type="domain" description="KAP NTPase" evidence="1">
    <location>
        <begin position="23"/>
        <end position="294"/>
    </location>
</feature>
<dbReference type="Pfam" id="PF07693">
    <property type="entry name" value="KAP_NTPase"/>
    <property type="match status" value="1"/>
</dbReference>
<dbReference type="InterPro" id="IPR011646">
    <property type="entry name" value="KAP_P-loop"/>
</dbReference>
<organism evidence="2">
    <name type="scientific">freshwater metagenome</name>
    <dbReference type="NCBI Taxonomy" id="449393"/>
    <lineage>
        <taxon>unclassified sequences</taxon>
        <taxon>metagenomes</taxon>
        <taxon>ecological metagenomes</taxon>
    </lineage>
</organism>
<proteinExistence type="predicted"/>
<reference evidence="2" key="1">
    <citation type="submission" date="2020-05" db="EMBL/GenBank/DDBJ databases">
        <authorList>
            <person name="Chiriac C."/>
            <person name="Salcher M."/>
            <person name="Ghai R."/>
            <person name="Kavagutti S V."/>
        </authorList>
    </citation>
    <scope>NUCLEOTIDE SEQUENCE</scope>
</reference>
<accession>A0A6J7CV82</accession>
<dbReference type="SUPFAM" id="SSF52540">
    <property type="entry name" value="P-loop containing nucleoside triphosphate hydrolases"/>
    <property type="match status" value="1"/>
</dbReference>
<protein>
    <submittedName>
        <fullName evidence="2">Unannotated protein</fullName>
    </submittedName>
</protein>
<name>A0A6J7CV82_9ZZZZ</name>
<dbReference type="InterPro" id="IPR027417">
    <property type="entry name" value="P-loop_NTPase"/>
</dbReference>
<dbReference type="AlphaFoldDB" id="A0A6J7CV82"/>
<dbReference type="Gene3D" id="3.40.50.300">
    <property type="entry name" value="P-loop containing nucleotide triphosphate hydrolases"/>
    <property type="match status" value="1"/>
</dbReference>
<dbReference type="PANTHER" id="PTHR22674:SF6">
    <property type="entry name" value="NTPASE KAP FAMILY P-LOOP DOMAIN-CONTAINING PROTEIN 1"/>
    <property type="match status" value="1"/>
</dbReference>
<evidence type="ECO:0000313" key="2">
    <source>
        <dbReference type="EMBL" id="CAB4861610.1"/>
    </source>
</evidence>
<dbReference type="InterPro" id="IPR052754">
    <property type="entry name" value="NTPase_KAP_P-loop"/>
</dbReference>
<evidence type="ECO:0000259" key="1">
    <source>
        <dbReference type="Pfam" id="PF07693"/>
    </source>
</evidence>